<evidence type="ECO:0000256" key="7">
    <source>
        <dbReference type="ARBA" id="ARBA00039935"/>
    </source>
</evidence>
<evidence type="ECO:0000256" key="10">
    <source>
        <dbReference type="SAM" id="MobiDB-lite"/>
    </source>
</evidence>
<dbReference type="PANTHER" id="PTHR21026">
    <property type="entry name" value="39S RIBOSOMAL PROTEIN L32, MITOCHONDRIAL"/>
    <property type="match status" value="1"/>
</dbReference>
<gene>
    <name evidence="11" type="ORF">XYLVIOL_LOCUS2782</name>
</gene>
<evidence type="ECO:0000256" key="5">
    <source>
        <dbReference type="ARBA" id="ARBA00023128"/>
    </source>
</evidence>
<reference evidence="11 12" key="1">
    <citation type="submission" date="2024-08" db="EMBL/GenBank/DDBJ databases">
        <authorList>
            <person name="Will J Nash"/>
            <person name="Angela Man"/>
            <person name="Seanna McTaggart"/>
            <person name="Kendall Baker"/>
            <person name="Tom Barker"/>
            <person name="Leah Catchpole"/>
            <person name="Alex Durrant"/>
            <person name="Karim Gharbi"/>
            <person name="Naomi Irish"/>
            <person name="Gemy Kaithakottil"/>
            <person name="Debby Ku"/>
            <person name="Aaliyah Providence"/>
            <person name="Felix Shaw"/>
            <person name="David Swarbreck"/>
            <person name="Chris Watkins"/>
            <person name="Ann M. McCartney"/>
            <person name="Giulio Formenti"/>
            <person name="Alice Mouton"/>
            <person name="Noel Vella"/>
            <person name="Bjorn M von Reumont"/>
            <person name="Adriana Vella"/>
            <person name="Wilfried Haerty"/>
        </authorList>
    </citation>
    <scope>NUCLEOTIDE SEQUENCE [LARGE SCALE GENOMIC DNA]</scope>
</reference>
<sequence>MANGIFNRLYRALKTFDQAIDIILGRGFPPGNLLAIECNAINHVQSVNFPGRSLKDILNDTILWAVPKRRRSLEKRLSRRFGVPKYNWKPHVPKTNILTCWKCGNHYEARTLCGYCYEIVKKETKEIQEAIKNSLKLGPIEQDVIVLYEGEKENLSDDFWKEQRIVELPKKRPDWFHPNLLQPVANERPKEDPLAVKIEESSDQDDDIFDD</sequence>
<feature type="compositionally biased region" description="Acidic residues" evidence="10">
    <location>
        <begin position="201"/>
        <end position="211"/>
    </location>
</feature>
<evidence type="ECO:0000256" key="9">
    <source>
        <dbReference type="ARBA" id="ARBA00045766"/>
    </source>
</evidence>
<protein>
    <recommendedName>
        <fullName evidence="7">Large ribosomal subunit protein bL32m</fullName>
    </recommendedName>
    <alternativeName>
        <fullName evidence="8">39S ribosomal protein L32, mitochondrial</fullName>
    </alternativeName>
</protein>
<comment type="similarity">
    <text evidence="2">Belongs to the bacterial ribosomal protein bL32 family.</text>
</comment>
<comment type="function">
    <text evidence="9">Component of the mitochondrial large ribosomal subunit (mt-LSU). The mitochondrial ribosome (mitoribosome) is a large ribonucleoprotein complex responsible for the synthesis of proteins inside mitochondria.</text>
</comment>
<evidence type="ECO:0000313" key="11">
    <source>
        <dbReference type="EMBL" id="CAL7937552.1"/>
    </source>
</evidence>
<evidence type="ECO:0000256" key="2">
    <source>
        <dbReference type="ARBA" id="ARBA00008560"/>
    </source>
</evidence>
<dbReference type="PANTHER" id="PTHR21026:SF2">
    <property type="entry name" value="LARGE RIBOSOMAL SUBUNIT PROTEIN BL32M"/>
    <property type="match status" value="1"/>
</dbReference>
<evidence type="ECO:0000313" key="12">
    <source>
        <dbReference type="Proteomes" id="UP001642520"/>
    </source>
</evidence>
<evidence type="ECO:0000256" key="1">
    <source>
        <dbReference type="ARBA" id="ARBA00004173"/>
    </source>
</evidence>
<feature type="compositionally biased region" description="Basic and acidic residues" evidence="10">
    <location>
        <begin position="187"/>
        <end position="200"/>
    </location>
</feature>
<keyword evidence="6" id="KW-0687">Ribonucleoprotein</keyword>
<evidence type="ECO:0000256" key="6">
    <source>
        <dbReference type="ARBA" id="ARBA00023274"/>
    </source>
</evidence>
<dbReference type="Proteomes" id="UP001642520">
    <property type="component" value="Unassembled WGS sequence"/>
</dbReference>
<proteinExistence type="inferred from homology"/>
<keyword evidence="3" id="KW-0809">Transit peptide</keyword>
<evidence type="ECO:0000256" key="4">
    <source>
        <dbReference type="ARBA" id="ARBA00022980"/>
    </source>
</evidence>
<comment type="subcellular location">
    <subcellularLocation>
        <location evidence="1">Mitochondrion</location>
    </subcellularLocation>
</comment>
<dbReference type="SUPFAM" id="SSF57829">
    <property type="entry name" value="Zn-binding ribosomal proteins"/>
    <property type="match status" value="1"/>
</dbReference>
<accession>A0ABP1NCG9</accession>
<dbReference type="EMBL" id="CAXAJV020001288">
    <property type="protein sequence ID" value="CAL7937552.1"/>
    <property type="molecule type" value="Genomic_DNA"/>
</dbReference>
<keyword evidence="4" id="KW-0689">Ribosomal protein</keyword>
<feature type="region of interest" description="Disordered" evidence="10">
    <location>
        <begin position="177"/>
        <end position="211"/>
    </location>
</feature>
<evidence type="ECO:0000256" key="3">
    <source>
        <dbReference type="ARBA" id="ARBA00022946"/>
    </source>
</evidence>
<keyword evidence="12" id="KW-1185">Reference proteome</keyword>
<organism evidence="11 12">
    <name type="scientific">Xylocopa violacea</name>
    <name type="common">Violet carpenter bee</name>
    <name type="synonym">Apis violacea</name>
    <dbReference type="NCBI Taxonomy" id="135666"/>
    <lineage>
        <taxon>Eukaryota</taxon>
        <taxon>Metazoa</taxon>
        <taxon>Ecdysozoa</taxon>
        <taxon>Arthropoda</taxon>
        <taxon>Hexapoda</taxon>
        <taxon>Insecta</taxon>
        <taxon>Pterygota</taxon>
        <taxon>Neoptera</taxon>
        <taxon>Endopterygota</taxon>
        <taxon>Hymenoptera</taxon>
        <taxon>Apocrita</taxon>
        <taxon>Aculeata</taxon>
        <taxon>Apoidea</taxon>
        <taxon>Anthophila</taxon>
        <taxon>Apidae</taxon>
        <taxon>Xylocopa</taxon>
        <taxon>Xylocopa</taxon>
    </lineage>
</organism>
<keyword evidence="5" id="KW-0496">Mitochondrion</keyword>
<evidence type="ECO:0000256" key="8">
    <source>
        <dbReference type="ARBA" id="ARBA00042577"/>
    </source>
</evidence>
<dbReference type="InterPro" id="IPR011332">
    <property type="entry name" value="Ribosomal_zn-bd"/>
</dbReference>
<comment type="caution">
    <text evidence="11">The sequence shown here is derived from an EMBL/GenBank/DDBJ whole genome shotgun (WGS) entry which is preliminary data.</text>
</comment>
<dbReference type="InterPro" id="IPR051991">
    <property type="entry name" value="Mitoribosomal_protein_bL32"/>
</dbReference>
<name>A0ABP1NCG9_XYLVO</name>